<dbReference type="Proteomes" id="UP000240638">
    <property type="component" value="Unassembled WGS sequence"/>
</dbReference>
<name>A0A2T3Y1N2_9BURK</name>
<dbReference type="AlphaFoldDB" id="A0A2T3Y1N2"/>
<sequence>MAFGEMPAHAACEAILTGPGQPHPAARALACASVRIRACRVRLGTRGNVSAFNAWAAYGALKIDMRATPLLWFLIFCFFEILYR</sequence>
<evidence type="ECO:0000313" key="2">
    <source>
        <dbReference type="Proteomes" id="UP000240638"/>
    </source>
</evidence>
<gene>
    <name evidence="1" type="ORF">C9I57_02530</name>
</gene>
<protein>
    <submittedName>
        <fullName evidence="1">Uncharacterized protein</fullName>
    </submittedName>
</protein>
<organism evidence="1 2">
    <name type="scientific">Trinickia symbiotica</name>
    <dbReference type="NCBI Taxonomy" id="863227"/>
    <lineage>
        <taxon>Bacteria</taxon>
        <taxon>Pseudomonadati</taxon>
        <taxon>Pseudomonadota</taxon>
        <taxon>Betaproteobacteria</taxon>
        <taxon>Burkholderiales</taxon>
        <taxon>Burkholderiaceae</taxon>
        <taxon>Trinickia</taxon>
    </lineage>
</organism>
<accession>A0A2T3Y1N2</accession>
<comment type="caution">
    <text evidence="1">The sequence shown here is derived from an EMBL/GenBank/DDBJ whole genome shotgun (WGS) entry which is preliminary data.</text>
</comment>
<evidence type="ECO:0000313" key="1">
    <source>
        <dbReference type="EMBL" id="PTB22662.1"/>
    </source>
</evidence>
<dbReference type="EMBL" id="PYUC01000001">
    <property type="protein sequence ID" value="PTB22662.1"/>
    <property type="molecule type" value="Genomic_DNA"/>
</dbReference>
<reference evidence="1 2" key="1">
    <citation type="submission" date="2018-03" db="EMBL/GenBank/DDBJ databases">
        <title>Whole genome analyses suggest that Burkholderia sensu lato contains two further novel genera in the rhizoxinica-symbiotica group Mycetohabitans gen. nov., and Trinickia gen. nov.: implications for the evolution of diazotrophy and nodulation in the Burkholderiaceae.</title>
        <authorList>
            <person name="Estrada De Los Santos P."/>
            <person name="Palmer M."/>
            <person name="Chavez-Ramirez B."/>
            <person name="Steenkamp E.T."/>
            <person name="Hirsch A.M."/>
            <person name="Manyaka P."/>
            <person name="Maluk M."/>
            <person name="Lafos M."/>
            <person name="Crook M."/>
            <person name="Gross E."/>
            <person name="Simon M.F."/>
            <person name="Bueno Dos Reis Junior F."/>
            <person name="Poole P.S."/>
            <person name="Venter S.N."/>
            <person name="James E.K."/>
        </authorList>
    </citation>
    <scope>NUCLEOTIDE SEQUENCE [LARGE SCALE GENOMIC DNA]</scope>
    <source>
        <strain evidence="1 2">JPY-366</strain>
    </source>
</reference>
<proteinExistence type="predicted"/>